<dbReference type="PANTHER" id="PTHR47215:SF2">
    <property type="entry name" value="OS01G0120600 PROTEIN"/>
    <property type="match status" value="1"/>
</dbReference>
<reference evidence="2" key="1">
    <citation type="submission" date="2022-08" db="EMBL/GenBank/DDBJ databases">
        <authorList>
            <person name="Marques A."/>
        </authorList>
    </citation>
    <scope>NUCLEOTIDE SEQUENCE</scope>
    <source>
        <strain evidence="2">RhyPub2mFocal</strain>
        <tissue evidence="2">Leaves</tissue>
    </source>
</reference>
<evidence type="ECO:0000313" key="2">
    <source>
        <dbReference type="EMBL" id="KAJ4752739.1"/>
    </source>
</evidence>
<dbReference type="Gene3D" id="2.40.30.10">
    <property type="entry name" value="Translation factors"/>
    <property type="match status" value="1"/>
</dbReference>
<organism evidence="2 3">
    <name type="scientific">Rhynchospora pubera</name>
    <dbReference type="NCBI Taxonomy" id="906938"/>
    <lineage>
        <taxon>Eukaryota</taxon>
        <taxon>Viridiplantae</taxon>
        <taxon>Streptophyta</taxon>
        <taxon>Embryophyta</taxon>
        <taxon>Tracheophyta</taxon>
        <taxon>Spermatophyta</taxon>
        <taxon>Magnoliopsida</taxon>
        <taxon>Liliopsida</taxon>
        <taxon>Poales</taxon>
        <taxon>Cyperaceae</taxon>
        <taxon>Cyperoideae</taxon>
        <taxon>Rhynchosporeae</taxon>
        <taxon>Rhynchospora</taxon>
    </lineage>
</organism>
<evidence type="ECO:0000259" key="1">
    <source>
        <dbReference type="PROSITE" id="PS51384"/>
    </source>
</evidence>
<dbReference type="GO" id="GO:0016491">
    <property type="term" value="F:oxidoreductase activity"/>
    <property type="evidence" value="ECO:0007669"/>
    <property type="project" value="InterPro"/>
</dbReference>
<proteinExistence type="predicted"/>
<dbReference type="Gene3D" id="3.40.50.80">
    <property type="entry name" value="Nucleotide-binding domain of ferredoxin-NADP reductase (FNR) module"/>
    <property type="match status" value="1"/>
</dbReference>
<keyword evidence="3" id="KW-1185">Reference proteome</keyword>
<feature type="domain" description="FAD-binding FR-type" evidence="1">
    <location>
        <begin position="41"/>
        <end position="150"/>
    </location>
</feature>
<dbReference type="AlphaFoldDB" id="A0AAV8CD44"/>
<dbReference type="Proteomes" id="UP001140206">
    <property type="component" value="Chromosome 5"/>
</dbReference>
<name>A0AAV8CD44_9POAL</name>
<dbReference type="InterPro" id="IPR001433">
    <property type="entry name" value="OxRdtase_FAD/NAD-bd"/>
</dbReference>
<sequence>MVLVPSSSSVCLLRRRLFSSLATAAASHHVRSHSHPLTFSDTWAPATVSHLSPATADKTLFHLTLNFSSHPSLPARHLSPGQFLPLRIPSTSSPPLLLSIASPPHLAQLHSHFELLVKRVTGSLSDTLCGMREGDLVEVGEVMGKGFQIPDVHAHEDVALLLMFATGSGISPIRSLIESGFNQDKKAQVHLYYGARNLDRMAYQDRFKYWESSGVKVIPVLSRPDETWSGARGYVQTTFLRDKQIPRPSSTGAVLCGHRQMTEEITSILLAEGVSKEQILTNF</sequence>
<dbReference type="PROSITE" id="PS51384">
    <property type="entry name" value="FAD_FR"/>
    <property type="match status" value="1"/>
</dbReference>
<dbReference type="EMBL" id="JAMFTS010000005">
    <property type="protein sequence ID" value="KAJ4752739.1"/>
    <property type="molecule type" value="Genomic_DNA"/>
</dbReference>
<dbReference type="InterPro" id="IPR017927">
    <property type="entry name" value="FAD-bd_FR_type"/>
</dbReference>
<dbReference type="PRINTS" id="PR00410">
    <property type="entry name" value="PHEHYDRXLASE"/>
</dbReference>
<dbReference type="InterPro" id="IPR039261">
    <property type="entry name" value="FNR_nucleotide-bd"/>
</dbReference>
<accession>A0AAV8CD44</accession>
<dbReference type="SUPFAM" id="SSF63380">
    <property type="entry name" value="Riboflavin synthase domain-like"/>
    <property type="match status" value="1"/>
</dbReference>
<dbReference type="InterPro" id="IPR017938">
    <property type="entry name" value="Riboflavin_synthase-like_b-brl"/>
</dbReference>
<dbReference type="PANTHER" id="PTHR47215">
    <property type="match status" value="1"/>
</dbReference>
<dbReference type="CDD" id="cd00322">
    <property type="entry name" value="FNR_like"/>
    <property type="match status" value="1"/>
</dbReference>
<gene>
    <name evidence="2" type="ORF">LUZ62_087144</name>
</gene>
<evidence type="ECO:0000313" key="3">
    <source>
        <dbReference type="Proteomes" id="UP001140206"/>
    </source>
</evidence>
<dbReference type="Pfam" id="PF00175">
    <property type="entry name" value="NAD_binding_1"/>
    <property type="match status" value="1"/>
</dbReference>
<protein>
    <submittedName>
        <fullName evidence="2">FAD/NAD(P)-binding oxidoreductase</fullName>
    </submittedName>
</protein>
<comment type="caution">
    <text evidence="2">The sequence shown here is derived from an EMBL/GenBank/DDBJ whole genome shotgun (WGS) entry which is preliminary data.</text>
</comment>
<dbReference type="SUPFAM" id="SSF52343">
    <property type="entry name" value="Ferredoxin reductase-like, C-terminal NADP-linked domain"/>
    <property type="match status" value="1"/>
</dbReference>